<evidence type="ECO:0000313" key="3">
    <source>
        <dbReference type="EMBL" id="GGB25584.1"/>
    </source>
</evidence>
<dbReference type="GO" id="GO:0004553">
    <property type="term" value="F:hydrolase activity, hydrolyzing O-glycosyl compounds"/>
    <property type="evidence" value="ECO:0007669"/>
    <property type="project" value="InterPro"/>
</dbReference>
<dbReference type="Proteomes" id="UP000623067">
    <property type="component" value="Unassembled WGS sequence"/>
</dbReference>
<evidence type="ECO:0000313" key="4">
    <source>
        <dbReference type="Proteomes" id="UP000623067"/>
    </source>
</evidence>
<dbReference type="PANTHER" id="PTHR10963:SF55">
    <property type="entry name" value="GLYCOSIDE HYDROLASE FAMILY 16 PROTEIN"/>
    <property type="match status" value="1"/>
</dbReference>
<dbReference type="SUPFAM" id="SSF49899">
    <property type="entry name" value="Concanavalin A-like lectins/glucanases"/>
    <property type="match status" value="1"/>
</dbReference>
<sequence>MRQYLAAAVLILAAPAPGQETSLSADNYRVDVPLERPASARLVWRDEFDGDRLDPARWAYETERNRDGWYNHERQYYAAGRPENVRVAGGQLTITARSERLDPARFADWGGQAYTSGRITSTMGWRYGFYEVRARLPCGRGTWPAIWMLPQASGARWPDGGEIDIMEHVGFDPEVIHATLHSALYVHTKGTQRGAQRTLPGACGDFHRYQMRWTPKAIWIGVDDRAYLRVANDRPGGREAWPFDTPFRLILNLAVGGDWGGAKGIDDAALPQAMTVDYVRIWQEPAR</sequence>
<dbReference type="EMBL" id="BMIH01000002">
    <property type="protein sequence ID" value="GGB25584.1"/>
    <property type="molecule type" value="Genomic_DNA"/>
</dbReference>
<reference evidence="3" key="2">
    <citation type="submission" date="2020-09" db="EMBL/GenBank/DDBJ databases">
        <authorList>
            <person name="Sun Q."/>
            <person name="Zhou Y."/>
        </authorList>
    </citation>
    <scope>NUCLEOTIDE SEQUENCE</scope>
    <source>
        <strain evidence="3">CGMCC 1.15330</strain>
    </source>
</reference>
<dbReference type="InterPro" id="IPR050546">
    <property type="entry name" value="Glycosyl_Hydrlase_16"/>
</dbReference>
<dbReference type="AlphaFoldDB" id="A0A916T0J0"/>
<dbReference type="RefSeq" id="WP_188658027.1">
    <property type="nucleotide sequence ID" value="NZ_BMIH01000002.1"/>
</dbReference>
<comment type="similarity">
    <text evidence="1">Belongs to the glycosyl hydrolase 16 family.</text>
</comment>
<reference evidence="3" key="1">
    <citation type="journal article" date="2014" name="Int. J. Syst. Evol. Microbiol.">
        <title>Complete genome sequence of Corynebacterium casei LMG S-19264T (=DSM 44701T), isolated from a smear-ripened cheese.</title>
        <authorList>
            <consortium name="US DOE Joint Genome Institute (JGI-PGF)"/>
            <person name="Walter F."/>
            <person name="Albersmeier A."/>
            <person name="Kalinowski J."/>
            <person name="Ruckert C."/>
        </authorList>
    </citation>
    <scope>NUCLEOTIDE SEQUENCE</scope>
    <source>
        <strain evidence="3">CGMCC 1.15330</strain>
    </source>
</reference>
<gene>
    <name evidence="3" type="ORF">GCM10011380_13920</name>
</gene>
<dbReference type="InterPro" id="IPR000757">
    <property type="entry name" value="Beta-glucanase-like"/>
</dbReference>
<dbReference type="PANTHER" id="PTHR10963">
    <property type="entry name" value="GLYCOSYL HYDROLASE-RELATED"/>
    <property type="match status" value="1"/>
</dbReference>
<dbReference type="GO" id="GO:0005975">
    <property type="term" value="P:carbohydrate metabolic process"/>
    <property type="evidence" value="ECO:0007669"/>
    <property type="project" value="InterPro"/>
</dbReference>
<accession>A0A916T0J0</accession>
<dbReference type="InterPro" id="IPR013320">
    <property type="entry name" value="ConA-like_dom_sf"/>
</dbReference>
<evidence type="ECO:0000259" key="2">
    <source>
        <dbReference type="PROSITE" id="PS51762"/>
    </source>
</evidence>
<protein>
    <recommendedName>
        <fullName evidence="2">GH16 domain-containing protein</fullName>
    </recommendedName>
</protein>
<dbReference type="CDD" id="cd08023">
    <property type="entry name" value="GH16_laminarinase_like"/>
    <property type="match status" value="1"/>
</dbReference>
<keyword evidence="4" id="KW-1185">Reference proteome</keyword>
<dbReference type="Gene3D" id="2.60.120.200">
    <property type="match status" value="1"/>
</dbReference>
<evidence type="ECO:0000256" key="1">
    <source>
        <dbReference type="ARBA" id="ARBA00006865"/>
    </source>
</evidence>
<dbReference type="PROSITE" id="PS51762">
    <property type="entry name" value="GH16_2"/>
    <property type="match status" value="1"/>
</dbReference>
<proteinExistence type="inferred from homology"/>
<organism evidence="3 4">
    <name type="scientific">Sphingomonas metalli</name>
    <dbReference type="NCBI Taxonomy" id="1779358"/>
    <lineage>
        <taxon>Bacteria</taxon>
        <taxon>Pseudomonadati</taxon>
        <taxon>Pseudomonadota</taxon>
        <taxon>Alphaproteobacteria</taxon>
        <taxon>Sphingomonadales</taxon>
        <taxon>Sphingomonadaceae</taxon>
        <taxon>Sphingomonas</taxon>
    </lineage>
</organism>
<comment type="caution">
    <text evidence="3">The sequence shown here is derived from an EMBL/GenBank/DDBJ whole genome shotgun (WGS) entry which is preliminary data.</text>
</comment>
<dbReference type="Pfam" id="PF00722">
    <property type="entry name" value="Glyco_hydro_16"/>
    <property type="match status" value="1"/>
</dbReference>
<feature type="domain" description="GH16" evidence="2">
    <location>
        <begin position="25"/>
        <end position="287"/>
    </location>
</feature>
<name>A0A916T0J0_9SPHN</name>